<sequence>MQKNLNGAKKNIFDDNCLDNITNLFSDNFKYFSEYILSFFDKEAKLERVSMRARLKYPVVGHSEEQLLSYSSYRLS</sequence>
<organism evidence="1 2">
    <name type="scientific">Brachionus plicatilis</name>
    <name type="common">Marine rotifer</name>
    <name type="synonym">Brachionus muelleri</name>
    <dbReference type="NCBI Taxonomy" id="10195"/>
    <lineage>
        <taxon>Eukaryota</taxon>
        <taxon>Metazoa</taxon>
        <taxon>Spiralia</taxon>
        <taxon>Gnathifera</taxon>
        <taxon>Rotifera</taxon>
        <taxon>Eurotatoria</taxon>
        <taxon>Monogononta</taxon>
        <taxon>Pseudotrocha</taxon>
        <taxon>Ploima</taxon>
        <taxon>Brachionidae</taxon>
        <taxon>Brachionus</taxon>
    </lineage>
</organism>
<dbReference type="EMBL" id="REGN01003806">
    <property type="protein sequence ID" value="RNA20682.1"/>
    <property type="molecule type" value="Genomic_DNA"/>
</dbReference>
<name>A0A3M7RAQ1_BRAPC</name>
<reference evidence="1 2" key="1">
    <citation type="journal article" date="2018" name="Sci. Rep.">
        <title>Genomic signatures of local adaptation to the degree of environmental predictability in rotifers.</title>
        <authorList>
            <person name="Franch-Gras L."/>
            <person name="Hahn C."/>
            <person name="Garcia-Roger E.M."/>
            <person name="Carmona M.J."/>
            <person name="Serra M."/>
            <person name="Gomez A."/>
        </authorList>
    </citation>
    <scope>NUCLEOTIDE SEQUENCE [LARGE SCALE GENOMIC DNA]</scope>
    <source>
        <strain evidence="1">HYR1</strain>
    </source>
</reference>
<accession>A0A3M7RAQ1</accession>
<proteinExistence type="predicted"/>
<dbReference type="AlphaFoldDB" id="A0A3M7RAQ1"/>
<dbReference type="Proteomes" id="UP000276133">
    <property type="component" value="Unassembled WGS sequence"/>
</dbReference>
<keyword evidence="2" id="KW-1185">Reference proteome</keyword>
<evidence type="ECO:0000313" key="2">
    <source>
        <dbReference type="Proteomes" id="UP000276133"/>
    </source>
</evidence>
<comment type="caution">
    <text evidence="1">The sequence shown here is derived from an EMBL/GenBank/DDBJ whole genome shotgun (WGS) entry which is preliminary data.</text>
</comment>
<protein>
    <submittedName>
        <fullName evidence="1">Uncharacterized protein</fullName>
    </submittedName>
</protein>
<evidence type="ECO:0000313" key="1">
    <source>
        <dbReference type="EMBL" id="RNA20682.1"/>
    </source>
</evidence>
<gene>
    <name evidence="1" type="ORF">BpHYR1_029791</name>
</gene>